<reference evidence="2 3" key="1">
    <citation type="journal article" date="2015" name="Infect. Genet. Evol.">
        <title>Genomic sequences of six botulinum neurotoxin-producing strains representing three clostridial species illustrate the mobility and diversity of botulinum neurotoxin genes.</title>
        <authorList>
            <person name="Smith T.J."/>
            <person name="Hill K.K."/>
            <person name="Xie G."/>
            <person name="Foley B.T."/>
            <person name="Williamson C.H."/>
            <person name="Foster J.T."/>
            <person name="Johnson S.L."/>
            <person name="Chertkov O."/>
            <person name="Teshima H."/>
            <person name="Gibbons H.S."/>
            <person name="Johnsky L.A."/>
            <person name="Karavis M.A."/>
            <person name="Smith L.A."/>
        </authorList>
    </citation>
    <scope>NUCLEOTIDE SEQUENCE [LARGE SCALE GENOMIC DNA]</scope>
    <source>
        <strain evidence="2 3">CDC 2741</strain>
    </source>
</reference>
<protein>
    <submittedName>
        <fullName evidence="2">D-alanyl-D-alanine carboxypeptidase family protein</fullName>
    </submittedName>
</protein>
<dbReference type="EMBL" id="AYSO01000020">
    <property type="protein sequence ID" value="KIE45130.1"/>
    <property type="molecule type" value="Genomic_DNA"/>
</dbReference>
<comment type="caution">
    <text evidence="2">The sequence shown here is derived from an EMBL/GenBank/DDBJ whole genome shotgun (WGS) entry which is preliminary data.</text>
</comment>
<dbReference type="SUPFAM" id="SSF55166">
    <property type="entry name" value="Hedgehog/DD-peptidase"/>
    <property type="match status" value="1"/>
</dbReference>
<dbReference type="InterPro" id="IPR058193">
    <property type="entry name" value="VanY/YodJ_core_dom"/>
</dbReference>
<evidence type="ECO:0000313" key="3">
    <source>
        <dbReference type="Proteomes" id="UP000031366"/>
    </source>
</evidence>
<keyword evidence="3" id="KW-1185">Reference proteome</keyword>
<proteinExistence type="predicted"/>
<evidence type="ECO:0000313" key="2">
    <source>
        <dbReference type="EMBL" id="KIE45130.1"/>
    </source>
</evidence>
<dbReference type="Gene3D" id="3.30.1380.10">
    <property type="match status" value="1"/>
</dbReference>
<dbReference type="InterPro" id="IPR052179">
    <property type="entry name" value="DD-CPase-like"/>
</dbReference>
<keyword evidence="2" id="KW-0378">Hydrolase</keyword>
<dbReference type="GO" id="GO:0004180">
    <property type="term" value="F:carboxypeptidase activity"/>
    <property type="evidence" value="ECO:0007669"/>
    <property type="project" value="UniProtKB-KW"/>
</dbReference>
<gene>
    <name evidence="2" type="ORF">U732_133</name>
</gene>
<accession>A0A0C1UC50</accession>
<dbReference type="GO" id="GO:0006508">
    <property type="term" value="P:proteolysis"/>
    <property type="evidence" value="ECO:0007669"/>
    <property type="project" value="InterPro"/>
</dbReference>
<dbReference type="Proteomes" id="UP000031366">
    <property type="component" value="Unassembled WGS sequence"/>
</dbReference>
<dbReference type="OrthoDB" id="9792074at2"/>
<feature type="domain" description="D-alanyl-D-alanine carboxypeptidase-like core" evidence="1">
    <location>
        <begin position="78"/>
        <end position="203"/>
    </location>
</feature>
<dbReference type="STRING" id="29341.RSJ17_18155"/>
<dbReference type="AlphaFoldDB" id="A0A0C1UC50"/>
<dbReference type="RefSeq" id="WP_039635808.1">
    <property type="nucleotide sequence ID" value="NZ_AYSO01000020.1"/>
</dbReference>
<dbReference type="PANTHER" id="PTHR34385:SF1">
    <property type="entry name" value="PEPTIDOGLYCAN L-ALANYL-D-GLUTAMATE ENDOPEPTIDASE CWLK"/>
    <property type="match status" value="1"/>
</dbReference>
<evidence type="ECO:0000259" key="1">
    <source>
        <dbReference type="Pfam" id="PF02557"/>
    </source>
</evidence>
<name>A0A0C1UC50_9CLOT</name>
<sequence>MKKLFRGVLYIIIIILSVVGMVKAANKPNISSEVSAEKNSDDILVLVNRENSLGKNYKPKDLIKPNVRFFSNMTKEEKLMRKEAGEALEELFKAAGNEGINLYALSGYRSYKTQKDTYEERVKRQGEELADSYVAKPGYSEHNTGLSIDITNKDFSTSFETTAEGIWLKDNCYKFGFIIRYPKGKEDITGYSYEPWHIRYVGKEVAEIITTQGITLEEYLNK</sequence>
<dbReference type="PANTHER" id="PTHR34385">
    <property type="entry name" value="D-ALANYL-D-ALANINE CARBOXYPEPTIDASE"/>
    <property type="match status" value="1"/>
</dbReference>
<organism evidence="2 3">
    <name type="scientific">Clostridium argentinense CDC 2741</name>
    <dbReference type="NCBI Taxonomy" id="1418104"/>
    <lineage>
        <taxon>Bacteria</taxon>
        <taxon>Bacillati</taxon>
        <taxon>Bacillota</taxon>
        <taxon>Clostridia</taxon>
        <taxon>Eubacteriales</taxon>
        <taxon>Clostridiaceae</taxon>
        <taxon>Clostridium</taxon>
    </lineage>
</organism>
<dbReference type="InterPro" id="IPR009045">
    <property type="entry name" value="Zn_M74/Hedgehog-like"/>
</dbReference>
<dbReference type="CDD" id="cd14852">
    <property type="entry name" value="LD-carboxypeptidase"/>
    <property type="match status" value="1"/>
</dbReference>
<dbReference type="Pfam" id="PF02557">
    <property type="entry name" value="VanY"/>
    <property type="match status" value="1"/>
</dbReference>
<dbReference type="InterPro" id="IPR003709">
    <property type="entry name" value="VanY-like_core_dom"/>
</dbReference>
<keyword evidence="2" id="KW-0121">Carboxypeptidase</keyword>
<keyword evidence="2" id="KW-0645">Protease</keyword>